<dbReference type="Proteomes" id="UP000283090">
    <property type="component" value="Unassembled WGS sequence"/>
</dbReference>
<dbReference type="RefSeq" id="XP_067488937.1">
    <property type="nucleotide sequence ID" value="XM_067637418.1"/>
</dbReference>
<gene>
    <name evidence="1" type="ORF">DFL_007780</name>
</gene>
<keyword evidence="2" id="KW-1185">Reference proteome</keyword>
<evidence type="ECO:0000313" key="1">
    <source>
        <dbReference type="EMBL" id="RVD83393.1"/>
    </source>
</evidence>
<dbReference type="OrthoDB" id="5271056at2759"/>
<name>A0A436ZXG4_ARTFL</name>
<reference evidence="1 2" key="1">
    <citation type="submission" date="2019-01" db="EMBL/GenBank/DDBJ databases">
        <title>Intercellular communication is required for trap formation in the nematode-trapping fungus Duddingtonia flagrans.</title>
        <authorList>
            <person name="Youssar L."/>
            <person name="Wernet V."/>
            <person name="Hensel N."/>
            <person name="Hildebrandt H.-G."/>
            <person name="Fischer R."/>
        </authorList>
    </citation>
    <scope>NUCLEOTIDE SEQUENCE [LARGE SCALE GENOMIC DNA]</scope>
    <source>
        <strain evidence="1 2">CBS H-5679</strain>
    </source>
</reference>
<protein>
    <submittedName>
        <fullName evidence="1">Uncharacterized protein</fullName>
    </submittedName>
</protein>
<proteinExistence type="predicted"/>
<organism evidence="1 2">
    <name type="scientific">Arthrobotrys flagrans</name>
    <name type="common">Nematode-trapping fungus</name>
    <name type="synonym">Trichothecium flagrans</name>
    <dbReference type="NCBI Taxonomy" id="97331"/>
    <lineage>
        <taxon>Eukaryota</taxon>
        <taxon>Fungi</taxon>
        <taxon>Dikarya</taxon>
        <taxon>Ascomycota</taxon>
        <taxon>Pezizomycotina</taxon>
        <taxon>Orbiliomycetes</taxon>
        <taxon>Orbiliales</taxon>
        <taxon>Orbiliaceae</taxon>
        <taxon>Arthrobotrys</taxon>
    </lineage>
</organism>
<dbReference type="EMBL" id="SAEB01000009">
    <property type="protein sequence ID" value="RVD83393.1"/>
    <property type="molecule type" value="Genomic_DNA"/>
</dbReference>
<evidence type="ECO:0000313" key="2">
    <source>
        <dbReference type="Proteomes" id="UP000283090"/>
    </source>
</evidence>
<dbReference type="AlphaFoldDB" id="A0A436ZXG4"/>
<dbReference type="VEuPathDB" id="FungiDB:DFL_007780"/>
<accession>A0A436ZXG4</accession>
<comment type="caution">
    <text evidence="1">The sequence shown here is derived from an EMBL/GenBank/DDBJ whole genome shotgun (WGS) entry which is preliminary data.</text>
</comment>
<dbReference type="GeneID" id="93590091"/>
<sequence>MPCEPQVWPRLDWFQGRFDYAATETERECLRSTWLQIIKTQDFVERDAQIRSANYVERDPQRLMLEVSPRMWSYS</sequence>